<evidence type="ECO:0000256" key="2">
    <source>
        <dbReference type="ARBA" id="ARBA00049106"/>
    </source>
</evidence>
<comment type="caution">
    <text evidence="3">The sequence shown here is derived from an EMBL/GenBank/DDBJ whole genome shotgun (WGS) entry which is preliminary data.</text>
</comment>
<protein>
    <submittedName>
        <fullName evidence="3">Nitroreductase</fullName>
    </submittedName>
</protein>
<reference evidence="3 4" key="1">
    <citation type="submission" date="2021-01" db="EMBL/GenBank/DDBJ databases">
        <title>Whole genome shotgun sequence of Actinoplanes deccanensis NBRC 13994.</title>
        <authorList>
            <person name="Komaki H."/>
            <person name="Tamura T."/>
        </authorList>
    </citation>
    <scope>NUCLEOTIDE SEQUENCE [LARGE SCALE GENOMIC DNA]</scope>
    <source>
        <strain evidence="3 4">NBRC 13994</strain>
    </source>
</reference>
<name>A0ABQ3YGP7_9ACTN</name>
<dbReference type="NCBIfam" id="TIGR00026">
    <property type="entry name" value="hi_GC_TIGR00026"/>
    <property type="match status" value="1"/>
</dbReference>
<dbReference type="Gene3D" id="2.30.110.10">
    <property type="entry name" value="Electron Transport, Fmn-binding Protein, Chain A"/>
    <property type="match status" value="1"/>
</dbReference>
<accession>A0ABQ3YGP7</accession>
<keyword evidence="4" id="KW-1185">Reference proteome</keyword>
<evidence type="ECO:0000256" key="1">
    <source>
        <dbReference type="ARBA" id="ARBA00008710"/>
    </source>
</evidence>
<comment type="similarity">
    <text evidence="1">Belongs to the F420H(2)-dependent quinone reductase family.</text>
</comment>
<dbReference type="PANTHER" id="PTHR39428:SF1">
    <property type="entry name" value="F420H(2)-DEPENDENT QUINONE REDUCTASE RV1261C"/>
    <property type="match status" value="1"/>
</dbReference>
<dbReference type="Pfam" id="PF04075">
    <property type="entry name" value="F420H2_quin_red"/>
    <property type="match status" value="1"/>
</dbReference>
<evidence type="ECO:0000313" key="4">
    <source>
        <dbReference type="Proteomes" id="UP000609879"/>
    </source>
</evidence>
<organism evidence="3 4">
    <name type="scientific">Paractinoplanes deccanensis</name>
    <dbReference type="NCBI Taxonomy" id="113561"/>
    <lineage>
        <taxon>Bacteria</taxon>
        <taxon>Bacillati</taxon>
        <taxon>Actinomycetota</taxon>
        <taxon>Actinomycetes</taxon>
        <taxon>Micromonosporales</taxon>
        <taxon>Micromonosporaceae</taxon>
        <taxon>Paractinoplanes</taxon>
    </lineage>
</organism>
<dbReference type="SUPFAM" id="SSF50475">
    <property type="entry name" value="FMN-binding split barrel"/>
    <property type="match status" value="1"/>
</dbReference>
<dbReference type="PANTHER" id="PTHR39428">
    <property type="entry name" value="F420H(2)-DEPENDENT QUINONE REDUCTASE RV1261C"/>
    <property type="match status" value="1"/>
</dbReference>
<gene>
    <name evidence="3" type="ORF">Ade02nite_78200</name>
</gene>
<dbReference type="InterPro" id="IPR012349">
    <property type="entry name" value="Split_barrel_FMN-bd"/>
</dbReference>
<comment type="catalytic activity">
    <reaction evidence="2">
        <text>oxidized coenzyme F420-(gamma-L-Glu)(n) + a quinol + H(+) = reduced coenzyme F420-(gamma-L-Glu)(n) + a quinone</text>
        <dbReference type="Rhea" id="RHEA:39663"/>
        <dbReference type="Rhea" id="RHEA-COMP:12939"/>
        <dbReference type="Rhea" id="RHEA-COMP:14378"/>
        <dbReference type="ChEBI" id="CHEBI:15378"/>
        <dbReference type="ChEBI" id="CHEBI:24646"/>
        <dbReference type="ChEBI" id="CHEBI:132124"/>
        <dbReference type="ChEBI" id="CHEBI:133980"/>
        <dbReference type="ChEBI" id="CHEBI:139511"/>
    </reaction>
</comment>
<dbReference type="Proteomes" id="UP000609879">
    <property type="component" value="Unassembled WGS sequence"/>
</dbReference>
<dbReference type="RefSeq" id="WP_203775055.1">
    <property type="nucleotide sequence ID" value="NZ_BAAABO010000057.1"/>
</dbReference>
<proteinExistence type="inferred from homology"/>
<sequence>MSATLPPRWFVRGAWVAHKALLRVSADRIGMSTPTPGGQFGYLRLHTVGRRSGTPRAVVLGYIEDGDRLVTLAMNGWDAADPGWWHNLRARPEATVDLAGGETRAVTAHEATGDERDRLWAALHDYTGYGDLDAHAAKRGRATAVVVLSPAATSPA</sequence>
<dbReference type="EMBL" id="BOMI01000162">
    <property type="protein sequence ID" value="GID79179.1"/>
    <property type="molecule type" value="Genomic_DNA"/>
</dbReference>
<dbReference type="InterPro" id="IPR004378">
    <property type="entry name" value="F420H2_quin_Rdtase"/>
</dbReference>
<evidence type="ECO:0000313" key="3">
    <source>
        <dbReference type="EMBL" id="GID79179.1"/>
    </source>
</evidence>